<dbReference type="SUPFAM" id="SSF53383">
    <property type="entry name" value="PLP-dependent transferases"/>
    <property type="match status" value="1"/>
</dbReference>
<keyword evidence="2 4" id="KW-0663">Pyridoxal phosphate</keyword>
<evidence type="ECO:0000256" key="1">
    <source>
        <dbReference type="ARBA" id="ARBA00001933"/>
    </source>
</evidence>
<dbReference type="InterPro" id="IPR002129">
    <property type="entry name" value="PyrdxlP-dep_de-COase"/>
</dbReference>
<evidence type="ECO:0000313" key="5">
    <source>
        <dbReference type="EMBL" id="KIM21295.1"/>
    </source>
</evidence>
<dbReference type="Gene3D" id="3.40.640.10">
    <property type="entry name" value="Type I PLP-dependent aspartate aminotransferase-like (Major domain)"/>
    <property type="match status" value="1"/>
</dbReference>
<keyword evidence="3" id="KW-0456">Lyase</keyword>
<dbReference type="PANTHER" id="PTHR42735">
    <property type="match status" value="1"/>
</dbReference>
<dbReference type="Proteomes" id="UP000054097">
    <property type="component" value="Unassembled WGS sequence"/>
</dbReference>
<dbReference type="OrthoDB" id="2161780at2759"/>
<evidence type="ECO:0000256" key="2">
    <source>
        <dbReference type="ARBA" id="ARBA00022898"/>
    </source>
</evidence>
<reference evidence="6" key="2">
    <citation type="submission" date="2015-01" db="EMBL/GenBank/DDBJ databases">
        <title>Evolutionary Origins and Diversification of the Mycorrhizal Mutualists.</title>
        <authorList>
            <consortium name="DOE Joint Genome Institute"/>
            <consortium name="Mycorrhizal Genomics Consortium"/>
            <person name="Kohler A."/>
            <person name="Kuo A."/>
            <person name="Nagy L.G."/>
            <person name="Floudas D."/>
            <person name="Copeland A."/>
            <person name="Barry K.W."/>
            <person name="Cichocki N."/>
            <person name="Veneault-Fourrey C."/>
            <person name="LaButti K."/>
            <person name="Lindquist E.A."/>
            <person name="Lipzen A."/>
            <person name="Lundell T."/>
            <person name="Morin E."/>
            <person name="Murat C."/>
            <person name="Riley R."/>
            <person name="Ohm R."/>
            <person name="Sun H."/>
            <person name="Tunlid A."/>
            <person name="Henrissat B."/>
            <person name="Grigoriev I.V."/>
            <person name="Hibbett D.S."/>
            <person name="Martin F."/>
        </authorList>
    </citation>
    <scope>NUCLEOTIDE SEQUENCE [LARGE SCALE GENOMIC DNA]</scope>
    <source>
        <strain evidence="6">MAFF 305830</strain>
    </source>
</reference>
<dbReference type="GO" id="GO:0016830">
    <property type="term" value="F:carbon-carbon lyase activity"/>
    <property type="evidence" value="ECO:0007669"/>
    <property type="project" value="InterPro"/>
</dbReference>
<keyword evidence="6" id="KW-1185">Reference proteome</keyword>
<dbReference type="AlphaFoldDB" id="A0A0C3A9J2"/>
<dbReference type="GO" id="GO:0030170">
    <property type="term" value="F:pyridoxal phosphate binding"/>
    <property type="evidence" value="ECO:0007669"/>
    <property type="project" value="InterPro"/>
</dbReference>
<dbReference type="InterPro" id="IPR050477">
    <property type="entry name" value="GrpII_AminoAcid_Decarb"/>
</dbReference>
<dbReference type="HOGENOM" id="CLU_005446_1_0_1"/>
<organism evidence="5 6">
    <name type="scientific">Serendipita vermifera MAFF 305830</name>
    <dbReference type="NCBI Taxonomy" id="933852"/>
    <lineage>
        <taxon>Eukaryota</taxon>
        <taxon>Fungi</taxon>
        <taxon>Dikarya</taxon>
        <taxon>Basidiomycota</taxon>
        <taxon>Agaricomycotina</taxon>
        <taxon>Agaricomycetes</taxon>
        <taxon>Sebacinales</taxon>
        <taxon>Serendipitaceae</taxon>
        <taxon>Serendipita</taxon>
    </lineage>
</organism>
<dbReference type="PANTHER" id="PTHR42735:SF4">
    <property type="entry name" value="PYRIDOXAL PHOSPHATE-DEPENDENT DECARBOXYLASE FAMILY PROTEIN"/>
    <property type="match status" value="1"/>
</dbReference>
<evidence type="ECO:0000256" key="3">
    <source>
        <dbReference type="ARBA" id="ARBA00023239"/>
    </source>
</evidence>
<proteinExistence type="predicted"/>
<dbReference type="GO" id="GO:0019752">
    <property type="term" value="P:carboxylic acid metabolic process"/>
    <property type="evidence" value="ECO:0007669"/>
    <property type="project" value="InterPro"/>
</dbReference>
<dbReference type="InterPro" id="IPR015424">
    <property type="entry name" value="PyrdxlP-dep_Trfase"/>
</dbReference>
<comment type="cofactor">
    <cofactor evidence="1 4">
        <name>pyridoxal 5'-phosphate</name>
        <dbReference type="ChEBI" id="CHEBI:597326"/>
    </cofactor>
</comment>
<evidence type="ECO:0000313" key="6">
    <source>
        <dbReference type="Proteomes" id="UP000054097"/>
    </source>
</evidence>
<dbReference type="EMBL" id="KN824387">
    <property type="protein sequence ID" value="KIM21295.1"/>
    <property type="molecule type" value="Genomic_DNA"/>
</dbReference>
<evidence type="ECO:0008006" key="7">
    <source>
        <dbReference type="Google" id="ProtNLM"/>
    </source>
</evidence>
<dbReference type="InterPro" id="IPR015421">
    <property type="entry name" value="PyrdxlP-dep_Trfase_major"/>
</dbReference>
<name>A0A0C3A9J2_SERVB</name>
<sequence>MEFSTTDIPVPSQSERFDAIASWFLGPRAENFRYLNDFFQMALEAQMIGRNSYFPADKPYITSQMQESSAFRENMYKLEYQAKVLSSTLARHHVPFWNPRYNAHMSMDTTMPGIIGYLISMIYNQNNVAVEASPFTTNIEQRVGYQLCDMIGINIHDETKPKGWGHITCDGSVANMESVWAARNLKFYPLSLTLAMERGQLGFIANSFKLPTCQGVEKFFKDFTTWELLNITPDVVLDIPDRLYQQYSISQQFLTTAMHDYIVQTTPKDDDMFEQRFGRENINHIAYIATATMHYSWPKSVAVTGIGSKNVIAVTVDDDARMDMTDLRNQLDKCLNAKRAVYTVVAIIGSTEHGACDPLKDIVNIRKEYQGKGLSFVLHADGAWGTYYHSILNGTMPGIGRKNEDGLDTSGKQLPTGFPYQALKPKTRESLLHLRFCESITVDPHKSGYIQYPAGGLLYRDGRMRYLVTWTSPVVYRNDAESMGVYGIEGSKPGAAPCAAFVSHCVLGLNKTGYGLLLSEGIFSCVKMYAHLITMSTRDTDFRVRTLVKPRLEFVGRGGIPNLGDVRDVIQGNSDEFELNLDDVRDLIERNFYEDEEGNPTGQYSDVHRRLVMMMGSDLSINTFAVNFRVNGETNTDVIEANELNTRIFNRCAIADMKTDINTRPVILTSTVLSQKSYQKCLTHFKERLGLAGDEDLYVLINVVSSPFPMIANFTRTIAQDLKNIIEQEVKISQLRNTITPTFHGFIMQGTVQNSVYLTHLPMFNMADHRYQLIITGDLPQDVMDAYVAGRQAHPGQYFTLANATKAVLEDMISVGEFDAVIDIGMPPSDGSHFIKDFKLTNIRIVKMARLNNKYLSSYPTDSMPFYIYGGEQLHIDHALLASPSIQLNSDCVSIHLMSMDGSQLPELSFDVTVDASKANLGSLAEVGTPYVMHLTRFPEVAMQPFPTNQLISKDENFFFKPQMVYEIVISTDISMTNPVAKGTVQLSDTVFEDTDMLNENPTFEERDDHEMKLHSSFHLYSRQKTLDVAQVPLLKHPEVSAKQVWFDYVERMSKGDEDIAAQFNVRTQM</sequence>
<reference evidence="5 6" key="1">
    <citation type="submission" date="2014-04" db="EMBL/GenBank/DDBJ databases">
        <authorList>
            <consortium name="DOE Joint Genome Institute"/>
            <person name="Kuo A."/>
            <person name="Zuccaro A."/>
            <person name="Kohler A."/>
            <person name="Nagy L.G."/>
            <person name="Floudas D."/>
            <person name="Copeland A."/>
            <person name="Barry K.W."/>
            <person name="Cichocki N."/>
            <person name="Veneault-Fourrey C."/>
            <person name="LaButti K."/>
            <person name="Lindquist E.A."/>
            <person name="Lipzen A."/>
            <person name="Lundell T."/>
            <person name="Morin E."/>
            <person name="Murat C."/>
            <person name="Sun H."/>
            <person name="Tunlid A."/>
            <person name="Henrissat B."/>
            <person name="Grigoriev I.V."/>
            <person name="Hibbett D.S."/>
            <person name="Martin F."/>
            <person name="Nordberg H.P."/>
            <person name="Cantor M.N."/>
            <person name="Hua S.X."/>
        </authorList>
    </citation>
    <scope>NUCLEOTIDE SEQUENCE [LARGE SCALE GENOMIC DNA]</scope>
    <source>
        <strain evidence="5 6">MAFF 305830</strain>
    </source>
</reference>
<accession>A0A0C3A9J2</accession>
<dbReference type="Pfam" id="PF00282">
    <property type="entry name" value="Pyridoxal_deC"/>
    <property type="match status" value="2"/>
</dbReference>
<gene>
    <name evidence="5" type="ORF">M408DRAFT_333549</name>
</gene>
<protein>
    <recommendedName>
        <fullName evidence="7">PLP-dependent transferase</fullName>
    </recommendedName>
</protein>
<feature type="modified residue" description="N6-(pyridoxal phosphate)lysine" evidence="4">
    <location>
        <position position="446"/>
    </location>
</feature>
<evidence type="ECO:0000256" key="4">
    <source>
        <dbReference type="PIRSR" id="PIRSR602129-50"/>
    </source>
</evidence>
<dbReference type="STRING" id="933852.A0A0C3A9J2"/>